<evidence type="ECO:0000313" key="3">
    <source>
        <dbReference type="EMBL" id="KAH9288065.1"/>
    </source>
</evidence>
<reference evidence="3 4" key="1">
    <citation type="journal article" date="2021" name="Nat. Plants">
        <title>The Taxus genome provides insights into paclitaxel biosynthesis.</title>
        <authorList>
            <person name="Xiong X."/>
            <person name="Gou J."/>
            <person name="Liao Q."/>
            <person name="Li Y."/>
            <person name="Zhou Q."/>
            <person name="Bi G."/>
            <person name="Li C."/>
            <person name="Du R."/>
            <person name="Wang X."/>
            <person name="Sun T."/>
            <person name="Guo L."/>
            <person name="Liang H."/>
            <person name="Lu P."/>
            <person name="Wu Y."/>
            <person name="Zhang Z."/>
            <person name="Ro D.K."/>
            <person name="Shang Y."/>
            <person name="Huang S."/>
            <person name="Yan J."/>
        </authorList>
    </citation>
    <scope>NUCLEOTIDE SEQUENCE [LARGE SCALE GENOMIC DNA]</scope>
    <source>
        <strain evidence="3">Ta-2019</strain>
    </source>
</reference>
<evidence type="ECO:0000313" key="4">
    <source>
        <dbReference type="Proteomes" id="UP000824469"/>
    </source>
</evidence>
<sequence length="141" mass="15386">NVVSWNAIITGYTQNGPVEKALEVFKQMQLADVKPNSTTFASILPACAKMGALEQGMDIHQSIIENGFLSDVVVANALVDMYSKCGNMQKARELFEKISQKTVISWNAMVAGYAQNGFAEMALEAFKQMQLAGLKPNSTTF</sequence>
<dbReference type="PANTHER" id="PTHR47926">
    <property type="entry name" value="PENTATRICOPEPTIDE REPEAT-CONTAINING PROTEIN"/>
    <property type="match status" value="1"/>
</dbReference>
<dbReference type="InterPro" id="IPR046960">
    <property type="entry name" value="PPR_At4g14850-like_plant"/>
</dbReference>
<feature type="repeat" description="PPR" evidence="2">
    <location>
        <begin position="102"/>
        <end position="136"/>
    </location>
</feature>
<evidence type="ECO:0000256" key="2">
    <source>
        <dbReference type="PROSITE-ProRule" id="PRU00708"/>
    </source>
</evidence>
<keyword evidence="4" id="KW-1185">Reference proteome</keyword>
<dbReference type="FunFam" id="1.25.40.10:FF:000073">
    <property type="entry name" value="Pentatricopeptide repeat-containing protein chloroplastic"/>
    <property type="match status" value="1"/>
</dbReference>
<feature type="repeat" description="PPR" evidence="2">
    <location>
        <begin position="71"/>
        <end position="101"/>
    </location>
</feature>
<comment type="caution">
    <text evidence="3">The sequence shown here is derived from an EMBL/GenBank/DDBJ whole genome shotgun (WGS) entry which is preliminary data.</text>
</comment>
<dbReference type="InterPro" id="IPR002885">
    <property type="entry name" value="PPR_rpt"/>
</dbReference>
<name>A0AA38BNJ7_TAXCH</name>
<dbReference type="PANTHER" id="PTHR47926:SF347">
    <property type="entry name" value="PENTATRICOPEPTIDE REPEAT-CONTAINING PROTEIN"/>
    <property type="match status" value="1"/>
</dbReference>
<accession>A0AA38BNJ7</accession>
<keyword evidence="1" id="KW-0677">Repeat</keyword>
<evidence type="ECO:0000256" key="1">
    <source>
        <dbReference type="ARBA" id="ARBA00022737"/>
    </source>
</evidence>
<feature type="repeat" description="PPR" evidence="2">
    <location>
        <begin position="1"/>
        <end position="35"/>
    </location>
</feature>
<dbReference type="GO" id="GO:0003723">
    <property type="term" value="F:RNA binding"/>
    <property type="evidence" value="ECO:0007669"/>
    <property type="project" value="InterPro"/>
</dbReference>
<dbReference type="PROSITE" id="PS51375">
    <property type="entry name" value="PPR"/>
    <property type="match status" value="4"/>
</dbReference>
<feature type="non-terminal residue" evidence="3">
    <location>
        <position position="1"/>
    </location>
</feature>
<evidence type="ECO:0008006" key="5">
    <source>
        <dbReference type="Google" id="ProtNLM"/>
    </source>
</evidence>
<dbReference type="Gene3D" id="1.25.40.10">
    <property type="entry name" value="Tetratricopeptide repeat domain"/>
    <property type="match status" value="1"/>
</dbReference>
<dbReference type="Pfam" id="PF13041">
    <property type="entry name" value="PPR_2"/>
    <property type="match status" value="2"/>
</dbReference>
<proteinExistence type="predicted"/>
<organism evidence="3 4">
    <name type="scientific">Taxus chinensis</name>
    <name type="common">Chinese yew</name>
    <name type="synonym">Taxus wallichiana var. chinensis</name>
    <dbReference type="NCBI Taxonomy" id="29808"/>
    <lineage>
        <taxon>Eukaryota</taxon>
        <taxon>Viridiplantae</taxon>
        <taxon>Streptophyta</taxon>
        <taxon>Embryophyta</taxon>
        <taxon>Tracheophyta</taxon>
        <taxon>Spermatophyta</taxon>
        <taxon>Pinopsida</taxon>
        <taxon>Pinidae</taxon>
        <taxon>Conifers II</taxon>
        <taxon>Cupressales</taxon>
        <taxon>Taxaceae</taxon>
        <taxon>Taxus</taxon>
    </lineage>
</organism>
<dbReference type="Pfam" id="PF01535">
    <property type="entry name" value="PPR"/>
    <property type="match status" value="1"/>
</dbReference>
<dbReference type="InterPro" id="IPR011990">
    <property type="entry name" value="TPR-like_helical_dom_sf"/>
</dbReference>
<dbReference type="GO" id="GO:0009451">
    <property type="term" value="P:RNA modification"/>
    <property type="evidence" value="ECO:0007669"/>
    <property type="project" value="InterPro"/>
</dbReference>
<protein>
    <recommendedName>
        <fullName evidence="5">Pentatricopeptide repeat-containing protein</fullName>
    </recommendedName>
</protein>
<dbReference type="Proteomes" id="UP000824469">
    <property type="component" value="Unassembled WGS sequence"/>
</dbReference>
<dbReference type="AlphaFoldDB" id="A0AA38BNJ7"/>
<gene>
    <name evidence="3" type="ORF">KI387_032182</name>
</gene>
<feature type="repeat" description="PPR" evidence="2">
    <location>
        <begin position="36"/>
        <end position="70"/>
    </location>
</feature>
<dbReference type="EMBL" id="JAHRHJ020003813">
    <property type="protein sequence ID" value="KAH9288065.1"/>
    <property type="molecule type" value="Genomic_DNA"/>
</dbReference>
<dbReference type="NCBIfam" id="TIGR00756">
    <property type="entry name" value="PPR"/>
    <property type="match status" value="3"/>
</dbReference>
<dbReference type="OMA" id="HEELRIH"/>
<feature type="non-terminal residue" evidence="3">
    <location>
        <position position="141"/>
    </location>
</feature>